<dbReference type="EMBL" id="JAHRIO010030508">
    <property type="protein sequence ID" value="MEQ2167958.1"/>
    <property type="molecule type" value="Genomic_DNA"/>
</dbReference>
<sequence>MKDRTAELRSVSSFSSFHHPCWPPSSSPPLLSSPSSRGRRSITASAQRLQSEERRDGGDEKLLGPPMLRVFSGSAEVWMRVALRPGAFHAVNTECAAEL</sequence>
<evidence type="ECO:0000256" key="1">
    <source>
        <dbReference type="SAM" id="MobiDB-lite"/>
    </source>
</evidence>
<dbReference type="Proteomes" id="UP001476798">
    <property type="component" value="Unassembled WGS sequence"/>
</dbReference>
<feature type="compositionally biased region" description="Basic and acidic residues" evidence="1">
    <location>
        <begin position="50"/>
        <end position="62"/>
    </location>
</feature>
<keyword evidence="3" id="KW-1185">Reference proteome</keyword>
<proteinExistence type="predicted"/>
<feature type="region of interest" description="Disordered" evidence="1">
    <location>
        <begin position="1"/>
        <end position="64"/>
    </location>
</feature>
<name>A0ABV0N9B3_9TELE</name>
<evidence type="ECO:0000313" key="3">
    <source>
        <dbReference type="Proteomes" id="UP001476798"/>
    </source>
</evidence>
<gene>
    <name evidence="2" type="ORF">GOODEAATRI_009385</name>
</gene>
<accession>A0ABV0N9B3</accession>
<comment type="caution">
    <text evidence="2">The sequence shown here is derived from an EMBL/GenBank/DDBJ whole genome shotgun (WGS) entry which is preliminary data.</text>
</comment>
<protein>
    <submittedName>
        <fullName evidence="2">Uncharacterized protein</fullName>
    </submittedName>
</protein>
<reference evidence="2 3" key="1">
    <citation type="submission" date="2021-06" db="EMBL/GenBank/DDBJ databases">
        <authorList>
            <person name="Palmer J.M."/>
        </authorList>
    </citation>
    <scope>NUCLEOTIDE SEQUENCE [LARGE SCALE GENOMIC DNA]</scope>
    <source>
        <strain evidence="2 3">GA_2019</strain>
        <tissue evidence="2">Muscle</tissue>
    </source>
</reference>
<evidence type="ECO:0000313" key="2">
    <source>
        <dbReference type="EMBL" id="MEQ2167958.1"/>
    </source>
</evidence>
<organism evidence="2 3">
    <name type="scientific">Goodea atripinnis</name>
    <dbReference type="NCBI Taxonomy" id="208336"/>
    <lineage>
        <taxon>Eukaryota</taxon>
        <taxon>Metazoa</taxon>
        <taxon>Chordata</taxon>
        <taxon>Craniata</taxon>
        <taxon>Vertebrata</taxon>
        <taxon>Euteleostomi</taxon>
        <taxon>Actinopterygii</taxon>
        <taxon>Neopterygii</taxon>
        <taxon>Teleostei</taxon>
        <taxon>Neoteleostei</taxon>
        <taxon>Acanthomorphata</taxon>
        <taxon>Ovalentaria</taxon>
        <taxon>Atherinomorphae</taxon>
        <taxon>Cyprinodontiformes</taxon>
        <taxon>Goodeidae</taxon>
        <taxon>Goodea</taxon>
    </lineage>
</organism>